<organism evidence="2 3">
    <name type="scientific">Ophiocordyceps australis</name>
    <dbReference type="NCBI Taxonomy" id="1399860"/>
    <lineage>
        <taxon>Eukaryota</taxon>
        <taxon>Fungi</taxon>
        <taxon>Dikarya</taxon>
        <taxon>Ascomycota</taxon>
        <taxon>Pezizomycotina</taxon>
        <taxon>Sordariomycetes</taxon>
        <taxon>Hypocreomycetidae</taxon>
        <taxon>Hypocreales</taxon>
        <taxon>Ophiocordycipitaceae</taxon>
        <taxon>Ophiocordyceps</taxon>
    </lineage>
</organism>
<feature type="region of interest" description="Disordered" evidence="1">
    <location>
        <begin position="30"/>
        <end position="82"/>
    </location>
</feature>
<evidence type="ECO:0000313" key="2">
    <source>
        <dbReference type="EMBL" id="PHH72201.1"/>
    </source>
</evidence>
<accession>A0A2C5YZ58</accession>
<dbReference type="EMBL" id="NJEU01000603">
    <property type="protein sequence ID" value="PHH72201.1"/>
    <property type="molecule type" value="Genomic_DNA"/>
</dbReference>
<evidence type="ECO:0000313" key="3">
    <source>
        <dbReference type="Proteomes" id="UP000224854"/>
    </source>
</evidence>
<feature type="region of interest" description="Disordered" evidence="1">
    <location>
        <begin position="356"/>
        <end position="399"/>
    </location>
</feature>
<dbReference type="Proteomes" id="UP000224854">
    <property type="component" value="Unassembled WGS sequence"/>
</dbReference>
<reference evidence="2 3" key="1">
    <citation type="submission" date="2017-06" db="EMBL/GenBank/DDBJ databases">
        <title>Ant-infecting Ophiocordyceps genomes reveal a high diversity of potential behavioral manipulation genes and a possible major role for enterotoxins.</title>
        <authorList>
            <person name="De Bekker C."/>
            <person name="Evans H.C."/>
            <person name="Brachmann A."/>
            <person name="Hughes D.P."/>
        </authorList>
    </citation>
    <scope>NUCLEOTIDE SEQUENCE [LARGE SCALE GENOMIC DNA]</scope>
    <source>
        <strain evidence="2 3">1348a</strain>
    </source>
</reference>
<sequence>MDRSTRPPPLKLVSNYHNFSYPRLLTADCASPTATPTTAPSPSCHPSPTGLVLVDRSSVGSEASAPDLVHDGSDDSDISPDDDYQSHVLEPCLWHSTTWLPTKADAPATGASPQKIHFPTLLPIPCPPSIATRRRSKSLSGCPTLAAWPLPNTGPRDRKAAADYTMASKARPTYSAFPKPLLPKIVTTLPPRIASLSPQLVTEPTSPPIRSADHAVVPRIRHVMSTESQFPPPSKPSIEAVPKSHHSLVSLPTMTRCPSSPALAQVALRQPQVEPPMPLTADNANVSGLASPYDPAVMCRAPHVCKSIAHIGPPRPAPLPEPQYCSFFDYDTDSDCPSDGEQERSFFRFNRRFDSQGRRRYAKNSPSTVEPPTHSSKHEAPINKRQTHVLGRMLGRRSR</sequence>
<evidence type="ECO:0000256" key="1">
    <source>
        <dbReference type="SAM" id="MobiDB-lite"/>
    </source>
</evidence>
<name>A0A2C5YZ58_9HYPO</name>
<gene>
    <name evidence="2" type="ORF">CDD82_6127</name>
</gene>
<feature type="compositionally biased region" description="Low complexity" evidence="1">
    <location>
        <begin position="30"/>
        <end position="49"/>
    </location>
</feature>
<keyword evidence="3" id="KW-1185">Reference proteome</keyword>
<comment type="caution">
    <text evidence="2">The sequence shown here is derived from an EMBL/GenBank/DDBJ whole genome shotgun (WGS) entry which is preliminary data.</text>
</comment>
<protein>
    <submittedName>
        <fullName evidence="2">Uncharacterized protein</fullName>
    </submittedName>
</protein>
<proteinExistence type="predicted"/>
<dbReference type="OrthoDB" id="4775454at2759"/>
<dbReference type="AlphaFoldDB" id="A0A2C5YZ58"/>
<feature type="compositionally biased region" description="Polar residues" evidence="1">
    <location>
        <begin position="364"/>
        <end position="374"/>
    </location>
</feature>